<comment type="caution">
    <text evidence="11">The sequence shown here is derived from an EMBL/GenBank/DDBJ whole genome shotgun (WGS) entry which is preliminary data.</text>
</comment>
<evidence type="ECO:0000313" key="11">
    <source>
        <dbReference type="EMBL" id="RUO63575.1"/>
    </source>
</evidence>
<evidence type="ECO:0000256" key="3">
    <source>
        <dbReference type="ARBA" id="ARBA00006669"/>
    </source>
</evidence>
<feature type="transmembrane region" description="Helical" evidence="10">
    <location>
        <begin position="129"/>
        <end position="146"/>
    </location>
</feature>
<feature type="transmembrane region" description="Helical" evidence="10">
    <location>
        <begin position="103"/>
        <end position="123"/>
    </location>
</feature>
<evidence type="ECO:0000256" key="4">
    <source>
        <dbReference type="ARBA" id="ARBA00017522"/>
    </source>
</evidence>
<accession>A0A432YQ90</accession>
<evidence type="ECO:0000256" key="9">
    <source>
        <dbReference type="ARBA" id="ARBA00023136"/>
    </source>
</evidence>
<feature type="transmembrane region" description="Helical" evidence="10">
    <location>
        <begin position="40"/>
        <end position="59"/>
    </location>
</feature>
<dbReference type="Proteomes" id="UP000288259">
    <property type="component" value="Unassembled WGS sequence"/>
</dbReference>
<dbReference type="GO" id="GO:0034257">
    <property type="term" value="F:nicotinamide riboside transmembrane transporter activity"/>
    <property type="evidence" value="ECO:0007669"/>
    <property type="project" value="InterPro"/>
</dbReference>
<feature type="transmembrane region" description="Helical" evidence="10">
    <location>
        <begin position="151"/>
        <end position="167"/>
    </location>
</feature>
<comment type="subcellular location">
    <subcellularLocation>
        <location evidence="2">Cell membrane</location>
        <topology evidence="2">Multi-pass membrane protein</topology>
    </subcellularLocation>
</comment>
<dbReference type="NCBIfam" id="TIGR01528">
    <property type="entry name" value="NMN_trans_PnuC"/>
    <property type="match status" value="1"/>
</dbReference>
<dbReference type="InterPro" id="IPR006419">
    <property type="entry name" value="NMN_transpt_PnuC"/>
</dbReference>
<evidence type="ECO:0000256" key="6">
    <source>
        <dbReference type="ARBA" id="ARBA00022475"/>
    </source>
</evidence>
<evidence type="ECO:0000313" key="12">
    <source>
        <dbReference type="Proteomes" id="UP000288259"/>
    </source>
</evidence>
<dbReference type="Pfam" id="PF04973">
    <property type="entry name" value="NMN_transporter"/>
    <property type="match status" value="1"/>
</dbReference>
<evidence type="ECO:0000256" key="10">
    <source>
        <dbReference type="SAM" id="Phobius"/>
    </source>
</evidence>
<proteinExistence type="inferred from homology"/>
<comment type="function">
    <text evidence="1">Required for nicotinamide riboside transport across the inner membrane.</text>
</comment>
<keyword evidence="5" id="KW-0813">Transport</keyword>
<protein>
    <recommendedName>
        <fullName evidence="4">Nicotinamide riboside transporter PnuC</fullName>
    </recommendedName>
</protein>
<dbReference type="OrthoDB" id="9791248at2"/>
<dbReference type="AlphaFoldDB" id="A0A432YQ90"/>
<evidence type="ECO:0000256" key="2">
    <source>
        <dbReference type="ARBA" id="ARBA00004651"/>
    </source>
</evidence>
<feature type="transmembrane region" description="Helical" evidence="10">
    <location>
        <begin position="173"/>
        <end position="192"/>
    </location>
</feature>
<keyword evidence="7 10" id="KW-0812">Transmembrane</keyword>
<reference evidence="12" key="1">
    <citation type="journal article" date="2018" name="Front. Microbiol.">
        <title>Genome-Based Analysis Reveals the Taxonomy and Diversity of the Family Idiomarinaceae.</title>
        <authorList>
            <person name="Liu Y."/>
            <person name="Lai Q."/>
            <person name="Shao Z."/>
        </authorList>
    </citation>
    <scope>NUCLEOTIDE SEQUENCE [LARGE SCALE GENOMIC DNA]</scope>
    <source>
        <strain evidence="12">CVS-6</strain>
    </source>
</reference>
<name>A0A432YQ90_9GAMM</name>
<evidence type="ECO:0000256" key="1">
    <source>
        <dbReference type="ARBA" id="ARBA00002672"/>
    </source>
</evidence>
<evidence type="ECO:0000256" key="7">
    <source>
        <dbReference type="ARBA" id="ARBA00022692"/>
    </source>
</evidence>
<feature type="transmembrane region" description="Helical" evidence="10">
    <location>
        <begin position="12"/>
        <end position="33"/>
    </location>
</feature>
<dbReference type="GO" id="GO:0005886">
    <property type="term" value="C:plasma membrane"/>
    <property type="evidence" value="ECO:0007669"/>
    <property type="project" value="UniProtKB-SubCell"/>
</dbReference>
<dbReference type="EMBL" id="PIPY01000001">
    <property type="protein sequence ID" value="RUO63575.1"/>
    <property type="molecule type" value="Genomic_DNA"/>
</dbReference>
<comment type="similarity">
    <text evidence="3">Belongs to the nicotinamide ribonucleoside (NR) uptake permease (TC 4.B.1) family.</text>
</comment>
<evidence type="ECO:0000256" key="5">
    <source>
        <dbReference type="ARBA" id="ARBA00022448"/>
    </source>
</evidence>
<evidence type="ECO:0000256" key="8">
    <source>
        <dbReference type="ARBA" id="ARBA00022989"/>
    </source>
</evidence>
<sequence length="208" mass="24405">MMAALLSDLMQQIAATSWLEWSAVVLAIAYLVLAAHQSLWCWYAAAISCTIYTYLMFTAQLYMETLLQIFYIVMAAYGYWQWRYGKAQKDATQVRELSWFWHLRWIVALTLIAAGIALAMQHYTDADAVWLDTYTTVFSLFATWLLTRKQFANWWYWLVIDAVYVYLYSSKGFVITGALFFVYLILVFYAMWQWQTTRTEQQQCSSSG</sequence>
<keyword evidence="6" id="KW-1003">Cell membrane</keyword>
<dbReference type="PANTHER" id="PTHR36122">
    <property type="entry name" value="NICOTINAMIDE RIBOSIDE TRANSPORTER PNUC"/>
    <property type="match status" value="1"/>
</dbReference>
<gene>
    <name evidence="11" type="ORF">CWI71_00485</name>
</gene>
<organism evidence="11 12">
    <name type="scientific">Pseudidiomarina insulisalsae</name>
    <dbReference type="NCBI Taxonomy" id="575789"/>
    <lineage>
        <taxon>Bacteria</taxon>
        <taxon>Pseudomonadati</taxon>
        <taxon>Pseudomonadota</taxon>
        <taxon>Gammaproteobacteria</taxon>
        <taxon>Alteromonadales</taxon>
        <taxon>Idiomarinaceae</taxon>
        <taxon>Pseudidiomarina</taxon>
    </lineage>
</organism>
<feature type="transmembrane region" description="Helical" evidence="10">
    <location>
        <begin position="65"/>
        <end position="82"/>
    </location>
</feature>
<dbReference type="PANTHER" id="PTHR36122:SF2">
    <property type="entry name" value="NICOTINAMIDE RIBOSIDE TRANSPORTER PNUC"/>
    <property type="match status" value="1"/>
</dbReference>
<keyword evidence="8 10" id="KW-1133">Transmembrane helix</keyword>
<keyword evidence="12" id="KW-1185">Reference proteome</keyword>
<keyword evidence="9 10" id="KW-0472">Membrane</keyword>